<dbReference type="RefSeq" id="WP_148623229.1">
    <property type="nucleotide sequence ID" value="NZ_SDGZ01000020.1"/>
</dbReference>
<sequence>MAMFKKKFNDIEDQAPDMANMMNQVAQDGSFDLGSIPMIDSSNDSINETIAEQLNRVLSQNSLLITQIDQLQALNGDLFNQINEWQNYRTEAASYINEINDKHQAETTELKQAHQEALDVVNNDWSQKFDVKAQEVEERYAAVEVRISDAAQAQLQEKTELENIIAELRDNRADLENQVKNYDLQVNDLQNKLGQSDVVAQQSAAEKQQASEQFNQVWAQLSDATERLQLANDKIEALTAENQKWSQEINTMKEDSITEFQQTQKKTDSIISGLTDQVAHAHQQMQVIENKYSVAVQRAVGLEANVQSLQEQNNLLVKQIRSMDGREFTSVRSGVPSFNTDFPGKTEAEAADNAGMTAEETNPVETAE</sequence>
<evidence type="ECO:0000313" key="4">
    <source>
        <dbReference type="Proteomes" id="UP000371977"/>
    </source>
</evidence>
<organism evidence="3 4">
    <name type="scientific">Weissella muntiaci</name>
    <dbReference type="NCBI Taxonomy" id="2508881"/>
    <lineage>
        <taxon>Bacteria</taxon>
        <taxon>Bacillati</taxon>
        <taxon>Bacillota</taxon>
        <taxon>Bacilli</taxon>
        <taxon>Lactobacillales</taxon>
        <taxon>Lactobacillaceae</taxon>
        <taxon>Weissella</taxon>
    </lineage>
</organism>
<accession>A0A6C2C3Y8</accession>
<dbReference type="EMBL" id="SDGZ01000020">
    <property type="protein sequence ID" value="TYC48482.1"/>
    <property type="molecule type" value="Genomic_DNA"/>
</dbReference>
<proteinExistence type="predicted"/>
<feature type="coiled-coil region" evidence="1">
    <location>
        <begin position="221"/>
        <end position="255"/>
    </location>
</feature>
<feature type="compositionally biased region" description="Polar residues" evidence="2">
    <location>
        <begin position="330"/>
        <end position="340"/>
    </location>
</feature>
<protein>
    <submittedName>
        <fullName evidence="3">Uncharacterized protein</fullName>
    </submittedName>
</protein>
<evidence type="ECO:0000256" key="2">
    <source>
        <dbReference type="SAM" id="MobiDB-lite"/>
    </source>
</evidence>
<name>A0A6C2C3Y8_9LACO</name>
<evidence type="ECO:0000313" key="3">
    <source>
        <dbReference type="EMBL" id="TYC48482.1"/>
    </source>
</evidence>
<comment type="caution">
    <text evidence="3">The sequence shown here is derived from an EMBL/GenBank/DDBJ whole genome shotgun (WGS) entry which is preliminary data.</text>
</comment>
<reference evidence="3 4" key="1">
    <citation type="submission" date="2019-01" db="EMBL/GenBank/DDBJ databases">
        <title>Weissella sp. nov., a novel lactic acid bacterium isolated from animal feces.</title>
        <authorList>
            <person name="Wang L.-T."/>
        </authorList>
    </citation>
    <scope>NUCLEOTIDE SEQUENCE [LARGE SCALE GENOMIC DNA]</scope>
    <source>
        <strain evidence="3 4">8H-2</strain>
    </source>
</reference>
<keyword evidence="4" id="KW-1185">Reference proteome</keyword>
<gene>
    <name evidence="3" type="ORF">ESZ50_08980</name>
</gene>
<evidence type="ECO:0000256" key="1">
    <source>
        <dbReference type="SAM" id="Coils"/>
    </source>
</evidence>
<feature type="coiled-coil region" evidence="1">
    <location>
        <begin position="96"/>
        <end position="192"/>
    </location>
</feature>
<dbReference type="Proteomes" id="UP000371977">
    <property type="component" value="Unassembled WGS sequence"/>
</dbReference>
<feature type="region of interest" description="Disordered" evidence="2">
    <location>
        <begin position="328"/>
        <end position="368"/>
    </location>
</feature>
<feature type="compositionally biased region" description="Polar residues" evidence="2">
    <location>
        <begin position="359"/>
        <end position="368"/>
    </location>
</feature>
<dbReference type="AlphaFoldDB" id="A0A6C2C3Y8"/>
<keyword evidence="1" id="KW-0175">Coiled coil</keyword>
<dbReference type="OrthoDB" id="9820329at2"/>